<dbReference type="EMBL" id="BKAM01000051">
    <property type="protein sequence ID" value="GEP73120.1"/>
    <property type="molecule type" value="Genomic_DNA"/>
</dbReference>
<feature type="domain" description="MucBP" evidence="3">
    <location>
        <begin position="161"/>
        <end position="223"/>
    </location>
</feature>
<dbReference type="Proteomes" id="UP000321569">
    <property type="component" value="Unassembled WGS sequence"/>
</dbReference>
<accession>A0A512PPK2</accession>
<dbReference type="InterPro" id="IPR009459">
    <property type="entry name" value="MucBP_dom"/>
</dbReference>
<evidence type="ECO:0000256" key="1">
    <source>
        <dbReference type="ARBA" id="ARBA00022737"/>
    </source>
</evidence>
<dbReference type="RefSeq" id="WP_054748551.1">
    <property type="nucleotide sequence ID" value="NZ_BKAM01000051.1"/>
</dbReference>
<reference evidence="4 5" key="1">
    <citation type="submission" date="2019-07" db="EMBL/GenBank/DDBJ databases">
        <title>Whole genome shotgun sequence of Lactobacillus rapi NBRC 109618.</title>
        <authorList>
            <person name="Hosoyama A."/>
            <person name="Uohara A."/>
            <person name="Ohji S."/>
            <person name="Ichikawa N."/>
        </authorList>
    </citation>
    <scope>NUCLEOTIDE SEQUENCE [LARGE SCALE GENOMIC DNA]</scope>
    <source>
        <strain evidence="4 5">NBRC 109618</strain>
    </source>
</reference>
<proteinExistence type="predicted"/>
<feature type="region of interest" description="Disordered" evidence="2">
    <location>
        <begin position="15"/>
        <end position="83"/>
    </location>
</feature>
<sequence>MTLIDWLRRKLNSFPPIRPQARQNRINRRNHSRRHKREMVNVDPGSDSIQSTDSRQNKEVQPAPADHQVKEPQPVDQAPAKTDFSYEDRQQSQISIFYLDENQQEIRPADILTGFSGDRLQFRFPTFADYFITAIDDFTSHFEDDDQEITVHYELRQGQPVLIYSVDTDTGNILQSVNILSDKLGKKYQIDSPNVANYRLITSTGNTLGHFNTDIQKVIFAYRRADWKTVQQVEYYVKLTRHHDVFDEPNGHILRTGLPKNLVLKVFGRVITSNDTSWLNIGGFEWIKNHQLEPSDPPVQEVVGPITETSRNPVRLFGTISFVPGRSVALFDQPYGTQTNELLDGSRVSIVATIVDDQDLIWYELADHSVIPRNYVTVDE</sequence>
<evidence type="ECO:0000313" key="4">
    <source>
        <dbReference type="EMBL" id="GEP73120.1"/>
    </source>
</evidence>
<feature type="domain" description="MucBP" evidence="3">
    <location>
        <begin position="94"/>
        <end position="154"/>
    </location>
</feature>
<dbReference type="Pfam" id="PF06458">
    <property type="entry name" value="MucBP"/>
    <property type="match status" value="2"/>
</dbReference>
<comment type="caution">
    <text evidence="4">The sequence shown here is derived from an EMBL/GenBank/DDBJ whole genome shotgun (WGS) entry which is preliminary data.</text>
</comment>
<protein>
    <recommendedName>
        <fullName evidence="3">MucBP domain-containing protein</fullName>
    </recommendedName>
</protein>
<name>A0A512PPK2_9LACO</name>
<gene>
    <name evidence="4" type="ORF">LRA02_19880</name>
</gene>
<evidence type="ECO:0000259" key="3">
    <source>
        <dbReference type="Pfam" id="PF06458"/>
    </source>
</evidence>
<keyword evidence="1" id="KW-0677">Repeat</keyword>
<dbReference type="AlphaFoldDB" id="A0A512PPK2"/>
<evidence type="ECO:0000313" key="5">
    <source>
        <dbReference type="Proteomes" id="UP000321569"/>
    </source>
</evidence>
<organism evidence="4 5">
    <name type="scientific">Lentilactobacillus rapi</name>
    <dbReference type="NCBI Taxonomy" id="481723"/>
    <lineage>
        <taxon>Bacteria</taxon>
        <taxon>Bacillati</taxon>
        <taxon>Bacillota</taxon>
        <taxon>Bacilli</taxon>
        <taxon>Lactobacillales</taxon>
        <taxon>Lactobacillaceae</taxon>
        <taxon>Lentilactobacillus</taxon>
    </lineage>
</organism>
<dbReference type="OrthoDB" id="2329985at2"/>
<dbReference type="STRING" id="1423795.FD12_GL002149"/>
<feature type="compositionally biased region" description="Basic residues" evidence="2">
    <location>
        <begin position="25"/>
        <end position="37"/>
    </location>
</feature>
<evidence type="ECO:0000256" key="2">
    <source>
        <dbReference type="SAM" id="MobiDB-lite"/>
    </source>
</evidence>
<dbReference type="Gene3D" id="3.10.20.320">
    <property type="entry name" value="Putative peptidoglycan bound protein (lpxtg motif)"/>
    <property type="match status" value="2"/>
</dbReference>